<evidence type="ECO:0000256" key="1">
    <source>
        <dbReference type="ARBA" id="ARBA00007381"/>
    </source>
</evidence>
<evidence type="ECO:0000313" key="5">
    <source>
        <dbReference type="Proteomes" id="UP000007460"/>
    </source>
</evidence>
<dbReference type="OrthoDB" id="9766019at2"/>
<organism evidence="4 5">
    <name type="scientific">Puniceispirillum marinum (strain IMCC1322)</name>
    <dbReference type="NCBI Taxonomy" id="488538"/>
    <lineage>
        <taxon>Bacteria</taxon>
        <taxon>Pseudomonadati</taxon>
        <taxon>Pseudomonadota</taxon>
        <taxon>Alphaproteobacteria</taxon>
        <taxon>Candidatus Puniceispirillales</taxon>
        <taxon>Candidatus Puniceispirillaceae</taxon>
        <taxon>Candidatus Puniceispirillum</taxon>
    </lineage>
</organism>
<dbReference type="PROSITE" id="PS01036">
    <property type="entry name" value="HSP70_3"/>
    <property type="match status" value="1"/>
</dbReference>
<accession>D5BTK1</accession>
<dbReference type="RefSeq" id="WP_013046225.1">
    <property type="nucleotide sequence ID" value="NC_014010.1"/>
</dbReference>
<dbReference type="GO" id="GO:0005524">
    <property type="term" value="F:ATP binding"/>
    <property type="evidence" value="ECO:0007669"/>
    <property type="project" value="UniProtKB-KW"/>
</dbReference>
<dbReference type="FunFam" id="3.30.420.40:FF:000545">
    <property type="entry name" value="Endoplasmic reticulum chaperone BiP"/>
    <property type="match status" value="1"/>
</dbReference>
<dbReference type="InterPro" id="IPR029047">
    <property type="entry name" value="HSP70_peptide-bd_sf"/>
</dbReference>
<dbReference type="SUPFAM" id="SSF53067">
    <property type="entry name" value="Actin-like ATPase domain"/>
    <property type="match status" value="2"/>
</dbReference>
<evidence type="ECO:0000313" key="4">
    <source>
        <dbReference type="EMBL" id="ADE39598.1"/>
    </source>
</evidence>
<dbReference type="eggNOG" id="COG0443">
    <property type="taxonomic scope" value="Bacteria"/>
</dbReference>
<evidence type="ECO:0000256" key="2">
    <source>
        <dbReference type="ARBA" id="ARBA00022741"/>
    </source>
</evidence>
<gene>
    <name evidence="4" type="ordered locus">SAR116_1355</name>
</gene>
<dbReference type="Pfam" id="PF00012">
    <property type="entry name" value="HSP70"/>
    <property type="match status" value="2"/>
</dbReference>
<proteinExistence type="inferred from homology"/>
<keyword evidence="5" id="KW-1185">Reference proteome</keyword>
<keyword evidence="2" id="KW-0547">Nucleotide-binding</keyword>
<name>D5BTK1_PUNMI</name>
<dbReference type="Proteomes" id="UP000007460">
    <property type="component" value="Chromosome"/>
</dbReference>
<dbReference type="InterPro" id="IPR018181">
    <property type="entry name" value="Heat_shock_70_CS"/>
</dbReference>
<dbReference type="Gene3D" id="3.90.640.10">
    <property type="entry name" value="Actin, Chain A, domain 4"/>
    <property type="match status" value="1"/>
</dbReference>
<dbReference type="Gene3D" id="2.60.34.10">
    <property type="entry name" value="Substrate Binding Domain Of DNAk, Chain A, domain 1"/>
    <property type="match status" value="1"/>
</dbReference>
<dbReference type="PROSITE" id="PS00297">
    <property type="entry name" value="HSP70_1"/>
    <property type="match status" value="1"/>
</dbReference>
<comment type="similarity">
    <text evidence="1">Belongs to the heat shock protein 70 family.</text>
</comment>
<dbReference type="STRING" id="488538.SAR116_1355"/>
<dbReference type="CDD" id="cd24029">
    <property type="entry name" value="ASKHA_NBD_HSP70_DnaK_HscA_HscC"/>
    <property type="match status" value="1"/>
</dbReference>
<dbReference type="InterPro" id="IPR013126">
    <property type="entry name" value="Hsp_70_fam"/>
</dbReference>
<dbReference type="AlphaFoldDB" id="D5BTK1"/>
<reference evidence="4 5" key="1">
    <citation type="journal article" date="2010" name="J. Bacteriol.">
        <title>Complete genome sequence of "Candidatus Puniceispirillum marinum" IMCC1322, a representative of the SAR116 clade in the Alphaproteobacteria.</title>
        <authorList>
            <person name="Oh H.M."/>
            <person name="Kwon K.K."/>
            <person name="Kang I."/>
            <person name="Kang S.G."/>
            <person name="Lee J.H."/>
            <person name="Kim S.J."/>
            <person name="Cho J.C."/>
        </authorList>
    </citation>
    <scope>NUCLEOTIDE SEQUENCE [LARGE SCALE GENOMIC DNA]</scope>
    <source>
        <strain evidence="4 5">IMCC1322</strain>
    </source>
</reference>
<dbReference type="InterPro" id="IPR043129">
    <property type="entry name" value="ATPase_NBD"/>
</dbReference>
<keyword evidence="3" id="KW-0067">ATP-binding</keyword>
<dbReference type="SUPFAM" id="SSF100920">
    <property type="entry name" value="Heat shock protein 70kD (HSP70), peptide-binding domain"/>
    <property type="match status" value="1"/>
</dbReference>
<dbReference type="PRINTS" id="PR00301">
    <property type="entry name" value="HEATSHOCK70"/>
</dbReference>
<dbReference type="PANTHER" id="PTHR19375">
    <property type="entry name" value="HEAT SHOCK PROTEIN 70KDA"/>
    <property type="match status" value="1"/>
</dbReference>
<evidence type="ECO:0000256" key="3">
    <source>
        <dbReference type="ARBA" id="ARBA00022840"/>
    </source>
</evidence>
<sequence length="496" mass="54123">MSNYVGIDLGTTFSAVAYIDESGRPSILNNDRDDNITPSCVAKIKGEIVVGERARRQWGNDKKNAAARFKRDMGSSSTHKIGGKEFTPTELSAAVLKKIKSDVEDKVGEIEEAVITIPANFSQEARDATMEAGRLAGLNVKYIINEPTAAALYYAYQSDGDLSGTYVVFDLGGGTFDVSVIKVKGQDVEVVASNGLHKLGGDDFDKVLWQLISEKYKEETGQDLTEEDFPINDVEEEKKSLSGRKRTTVEIDRDLIDVTRLEFEESISSLIAQIEMMCETTLDEANVSPEDISSVFLAGGSTRIPCVVDCAKKVFKQDPVSTVNVDEVVALGACLYAAYKSDGAGLSEIQKKSVSKLNVSEVTNECFGTISVGFSESKGEDLVNSIIIQKGESIPCSVTKTYHTLFDGQSAIDCTITESKSPETNPRFVKVIHEQTLDLPPDRPAGQEVEVTYSYDENQTMHAVFKDVSSGKELTWSFSKASGESTQSEIDKFLVD</sequence>
<dbReference type="HOGENOM" id="CLU_005965_0_0_5"/>
<dbReference type="GO" id="GO:0032440">
    <property type="term" value="F:2-alkenal reductase [NAD(P)H] activity"/>
    <property type="evidence" value="ECO:0007669"/>
    <property type="project" value="UniProtKB-EC"/>
</dbReference>
<dbReference type="KEGG" id="apb:SAR116_1355"/>
<dbReference type="EMBL" id="CP001751">
    <property type="protein sequence ID" value="ADE39598.1"/>
    <property type="molecule type" value="Genomic_DNA"/>
</dbReference>
<dbReference type="EC" id="1.3.1.74" evidence="4"/>
<dbReference type="PROSITE" id="PS00329">
    <property type="entry name" value="HSP70_2"/>
    <property type="match status" value="1"/>
</dbReference>
<protein>
    <submittedName>
        <fullName evidence="4">Dnak protein, truncation</fullName>
        <ecNumber evidence="4">1.3.1.74</ecNumber>
    </submittedName>
</protein>
<dbReference type="GO" id="GO:0140662">
    <property type="term" value="F:ATP-dependent protein folding chaperone"/>
    <property type="evidence" value="ECO:0007669"/>
    <property type="project" value="InterPro"/>
</dbReference>
<dbReference type="Gene3D" id="3.30.420.40">
    <property type="match status" value="2"/>
</dbReference>
<keyword evidence="4" id="KW-0560">Oxidoreductase</keyword>